<dbReference type="STRING" id="1086013.SAMN05421774_102758"/>
<dbReference type="PROSITE" id="PS00061">
    <property type="entry name" value="ADH_SHORT"/>
    <property type="match status" value="1"/>
</dbReference>
<dbReference type="CDD" id="cd05233">
    <property type="entry name" value="SDR_c"/>
    <property type="match status" value="1"/>
</dbReference>
<dbReference type="PANTHER" id="PTHR43669">
    <property type="entry name" value="5-KETO-D-GLUCONATE 5-REDUCTASE"/>
    <property type="match status" value="1"/>
</dbReference>
<dbReference type="AlphaFoldDB" id="A0A1N7MKI6"/>
<dbReference type="OrthoDB" id="658698at2"/>
<dbReference type="SUPFAM" id="SSF51735">
    <property type="entry name" value="NAD(P)-binding Rossmann-fold domains"/>
    <property type="match status" value="1"/>
</dbReference>
<dbReference type="Pfam" id="PF00106">
    <property type="entry name" value="adh_short"/>
    <property type="match status" value="1"/>
</dbReference>
<reference evidence="4 5" key="1">
    <citation type="submission" date="2017-01" db="EMBL/GenBank/DDBJ databases">
        <authorList>
            <person name="Mah S.A."/>
            <person name="Swanson W.J."/>
            <person name="Moy G.W."/>
            <person name="Vacquier V.D."/>
        </authorList>
    </citation>
    <scope>NUCLEOTIDE SEQUENCE [LARGE SCALE GENOMIC DNA]</scope>
    <source>
        <strain evidence="4 5">DSM 26375</strain>
    </source>
</reference>
<proteinExistence type="inferred from homology"/>
<organism evidence="4 5">
    <name type="scientific">Gemmobacter megaterium</name>
    <dbReference type="NCBI Taxonomy" id="1086013"/>
    <lineage>
        <taxon>Bacteria</taxon>
        <taxon>Pseudomonadati</taxon>
        <taxon>Pseudomonadota</taxon>
        <taxon>Alphaproteobacteria</taxon>
        <taxon>Rhodobacterales</taxon>
        <taxon>Paracoccaceae</taxon>
        <taxon>Gemmobacter</taxon>
    </lineage>
</organism>
<protein>
    <submittedName>
        <fullName evidence="4">NADP-dependent 3-hydroxy acid dehydrogenase YdfG</fullName>
    </submittedName>
</protein>
<gene>
    <name evidence="4" type="ORF">SAMN05421774_102758</name>
</gene>
<dbReference type="InterPro" id="IPR002347">
    <property type="entry name" value="SDR_fam"/>
</dbReference>
<evidence type="ECO:0000256" key="3">
    <source>
        <dbReference type="RuleBase" id="RU000363"/>
    </source>
</evidence>
<accession>A0A1N7MKI6</accession>
<dbReference type="PRINTS" id="PR00081">
    <property type="entry name" value="GDHRDH"/>
</dbReference>
<dbReference type="PRINTS" id="PR00080">
    <property type="entry name" value="SDRFAMILY"/>
</dbReference>
<evidence type="ECO:0000256" key="1">
    <source>
        <dbReference type="ARBA" id="ARBA00006484"/>
    </source>
</evidence>
<dbReference type="Gene3D" id="3.40.50.720">
    <property type="entry name" value="NAD(P)-binding Rossmann-like Domain"/>
    <property type="match status" value="1"/>
</dbReference>
<dbReference type="GO" id="GO:0016491">
    <property type="term" value="F:oxidoreductase activity"/>
    <property type="evidence" value="ECO:0007669"/>
    <property type="project" value="UniProtKB-KW"/>
</dbReference>
<dbReference type="FunFam" id="3.40.50.720:FF:000084">
    <property type="entry name" value="Short-chain dehydrogenase reductase"/>
    <property type="match status" value="1"/>
</dbReference>
<keyword evidence="2" id="KW-0560">Oxidoreductase</keyword>
<dbReference type="EMBL" id="FTOT01000002">
    <property type="protein sequence ID" value="SIS86532.1"/>
    <property type="molecule type" value="Genomic_DNA"/>
</dbReference>
<evidence type="ECO:0000313" key="4">
    <source>
        <dbReference type="EMBL" id="SIS86532.1"/>
    </source>
</evidence>
<evidence type="ECO:0000256" key="2">
    <source>
        <dbReference type="ARBA" id="ARBA00023002"/>
    </source>
</evidence>
<sequence length="245" mass="25356">MPGIAVVTGASDGIGAAAARALLAAGWQVALLARRKAALEAVAAGHAAALPLICDVTDPAQVQSAFGTVTARFGRIDFLFNNAGIFTPAGLIDEIPLEDWTQSVAVNLTGMFLCARAAFGQMRRQTPQGGRILNNGSVAAQAPRPGAVCYTATKHAVTGLTKQLSLDGRPFRIASGQIDIGNARTPLLESHVRRVKAADPDAPDTPMIDVATVADTVVHLASLPLEANVQSMTLMATTMPLVGRG</sequence>
<dbReference type="InterPro" id="IPR036291">
    <property type="entry name" value="NAD(P)-bd_dom_sf"/>
</dbReference>
<dbReference type="InterPro" id="IPR020904">
    <property type="entry name" value="Sc_DH/Rdtase_CS"/>
</dbReference>
<keyword evidence="5" id="KW-1185">Reference proteome</keyword>
<dbReference type="Proteomes" id="UP000186141">
    <property type="component" value="Unassembled WGS sequence"/>
</dbReference>
<comment type="similarity">
    <text evidence="1 3">Belongs to the short-chain dehydrogenases/reductases (SDR) family.</text>
</comment>
<dbReference type="RefSeq" id="WP_076529922.1">
    <property type="nucleotide sequence ID" value="NZ_BMEH01000002.1"/>
</dbReference>
<dbReference type="PANTHER" id="PTHR43669:SF12">
    <property type="entry name" value="BLR5618 PROTEIN"/>
    <property type="match status" value="1"/>
</dbReference>
<name>A0A1N7MKI6_9RHOB</name>
<evidence type="ECO:0000313" key="5">
    <source>
        <dbReference type="Proteomes" id="UP000186141"/>
    </source>
</evidence>